<evidence type="ECO:0000256" key="2">
    <source>
        <dbReference type="ARBA" id="ARBA00022723"/>
    </source>
</evidence>
<comment type="similarity">
    <text evidence="5">Belongs to the zinc-containing alcohol dehydrogenase family.</text>
</comment>
<evidence type="ECO:0000313" key="9">
    <source>
        <dbReference type="Proteomes" id="UP001218218"/>
    </source>
</evidence>
<dbReference type="InterPro" id="IPR013154">
    <property type="entry name" value="ADH-like_N"/>
</dbReference>
<dbReference type="GO" id="GO:0008270">
    <property type="term" value="F:zinc ion binding"/>
    <property type="evidence" value="ECO:0007669"/>
    <property type="project" value="InterPro"/>
</dbReference>
<reference evidence="8" key="1">
    <citation type="submission" date="2023-03" db="EMBL/GenBank/DDBJ databases">
        <title>Massive genome expansion in bonnet fungi (Mycena s.s.) driven by repeated elements and novel gene families across ecological guilds.</title>
        <authorList>
            <consortium name="Lawrence Berkeley National Laboratory"/>
            <person name="Harder C.B."/>
            <person name="Miyauchi S."/>
            <person name="Viragh M."/>
            <person name="Kuo A."/>
            <person name="Thoen E."/>
            <person name="Andreopoulos B."/>
            <person name="Lu D."/>
            <person name="Skrede I."/>
            <person name="Drula E."/>
            <person name="Henrissat B."/>
            <person name="Morin E."/>
            <person name="Kohler A."/>
            <person name="Barry K."/>
            <person name="LaButti K."/>
            <person name="Morin E."/>
            <person name="Salamov A."/>
            <person name="Lipzen A."/>
            <person name="Mereny Z."/>
            <person name="Hegedus B."/>
            <person name="Baldrian P."/>
            <person name="Stursova M."/>
            <person name="Weitz H."/>
            <person name="Taylor A."/>
            <person name="Grigoriev I.V."/>
            <person name="Nagy L.G."/>
            <person name="Martin F."/>
            <person name="Kauserud H."/>
        </authorList>
    </citation>
    <scope>NUCLEOTIDE SEQUENCE</scope>
    <source>
        <strain evidence="8">CBHHK002</strain>
    </source>
</reference>
<evidence type="ECO:0000256" key="3">
    <source>
        <dbReference type="ARBA" id="ARBA00022833"/>
    </source>
</evidence>
<evidence type="ECO:0000259" key="6">
    <source>
        <dbReference type="Pfam" id="PF00107"/>
    </source>
</evidence>
<dbReference type="InterPro" id="IPR047109">
    <property type="entry name" value="CAD-like"/>
</dbReference>
<organism evidence="8 9">
    <name type="scientific">Mycena albidolilacea</name>
    <dbReference type="NCBI Taxonomy" id="1033008"/>
    <lineage>
        <taxon>Eukaryota</taxon>
        <taxon>Fungi</taxon>
        <taxon>Dikarya</taxon>
        <taxon>Basidiomycota</taxon>
        <taxon>Agaricomycotina</taxon>
        <taxon>Agaricomycetes</taxon>
        <taxon>Agaricomycetidae</taxon>
        <taxon>Agaricales</taxon>
        <taxon>Marasmiineae</taxon>
        <taxon>Mycenaceae</taxon>
        <taxon>Mycena</taxon>
    </lineage>
</organism>
<proteinExistence type="inferred from homology"/>
<dbReference type="EMBL" id="JARIHO010000020">
    <property type="protein sequence ID" value="KAJ7347046.1"/>
    <property type="molecule type" value="Genomic_DNA"/>
</dbReference>
<dbReference type="Gene3D" id="3.40.50.720">
    <property type="entry name" value="NAD(P)-binding Rossmann-like Domain"/>
    <property type="match status" value="1"/>
</dbReference>
<dbReference type="AlphaFoldDB" id="A0AAD7A0E9"/>
<dbReference type="FunFam" id="3.40.50.720:FF:000022">
    <property type="entry name" value="Cinnamyl alcohol dehydrogenase"/>
    <property type="match status" value="1"/>
</dbReference>
<dbReference type="PANTHER" id="PTHR42683">
    <property type="entry name" value="ALDEHYDE REDUCTASE"/>
    <property type="match status" value="1"/>
</dbReference>
<name>A0AAD7A0E9_9AGAR</name>
<dbReference type="InterPro" id="IPR036291">
    <property type="entry name" value="NAD(P)-bd_dom_sf"/>
</dbReference>
<sequence length="339" mass="36937">MSLEFTVFKGSASGSIVEAKTRHHEPTGNQVLIKITHSGICGTDEYCKGADMVLGHEGVGTVEKIGESVSQFKIGDVVGWGFTHKTCGRCEQCEKAQDQYCPNRECYGQANFHQGSFGSHAIWDASFIFQVPEGLAPEHAAPLMCGGATVFNIIETYNIRPTNRVGVLGIGGLGHLAIQFLAKMGASAIVFSSTDSKREEAMHLGAAEFHATKGVENFKMEKLDHLIVTTSSLPDWKLFIKVIKPTGTIFPLTADSGDLRIPFLPIVTQGLNIQGSLVAGRSVHRKMLDFAARHNIKPIIERFPLTKSGVEQGMEKLREGKMRYRGVLFAASEVRGSML</sequence>
<dbReference type="SUPFAM" id="SSF51735">
    <property type="entry name" value="NAD(P)-binding Rossmann-fold domains"/>
    <property type="match status" value="1"/>
</dbReference>
<gene>
    <name evidence="8" type="ORF">DFH08DRAFT_208305</name>
</gene>
<keyword evidence="2 5" id="KW-0479">Metal-binding</keyword>
<dbReference type="InterPro" id="IPR011032">
    <property type="entry name" value="GroES-like_sf"/>
</dbReference>
<dbReference type="SUPFAM" id="SSF50129">
    <property type="entry name" value="GroES-like"/>
    <property type="match status" value="1"/>
</dbReference>
<dbReference type="InterPro" id="IPR002328">
    <property type="entry name" value="ADH_Zn_CS"/>
</dbReference>
<dbReference type="CDD" id="cd05283">
    <property type="entry name" value="CAD1"/>
    <property type="match status" value="1"/>
</dbReference>
<dbReference type="Gene3D" id="3.90.180.10">
    <property type="entry name" value="Medium-chain alcohol dehydrogenases, catalytic domain"/>
    <property type="match status" value="1"/>
</dbReference>
<protein>
    <submittedName>
        <fullName evidence="8">NADP-dependent alcohol dehydrogenase C 2</fullName>
    </submittedName>
</protein>
<accession>A0AAD7A0E9</accession>
<feature type="domain" description="Alcohol dehydrogenase-like N-terminal" evidence="7">
    <location>
        <begin position="29"/>
        <end position="133"/>
    </location>
</feature>
<dbReference type="InterPro" id="IPR013149">
    <property type="entry name" value="ADH-like_C"/>
</dbReference>
<feature type="domain" description="Alcohol dehydrogenase-like C-terminal" evidence="6">
    <location>
        <begin position="172"/>
        <end position="292"/>
    </location>
</feature>
<dbReference type="PROSITE" id="PS00059">
    <property type="entry name" value="ADH_ZINC"/>
    <property type="match status" value="1"/>
</dbReference>
<comment type="caution">
    <text evidence="8">The sequence shown here is derived from an EMBL/GenBank/DDBJ whole genome shotgun (WGS) entry which is preliminary data.</text>
</comment>
<keyword evidence="9" id="KW-1185">Reference proteome</keyword>
<evidence type="ECO:0000259" key="7">
    <source>
        <dbReference type="Pfam" id="PF08240"/>
    </source>
</evidence>
<dbReference type="Proteomes" id="UP001218218">
    <property type="component" value="Unassembled WGS sequence"/>
</dbReference>
<evidence type="ECO:0000256" key="1">
    <source>
        <dbReference type="ARBA" id="ARBA00001947"/>
    </source>
</evidence>
<keyword evidence="4" id="KW-0560">Oxidoreductase</keyword>
<evidence type="ECO:0000256" key="4">
    <source>
        <dbReference type="ARBA" id="ARBA00023002"/>
    </source>
</evidence>
<dbReference type="Pfam" id="PF08240">
    <property type="entry name" value="ADH_N"/>
    <property type="match status" value="1"/>
</dbReference>
<evidence type="ECO:0000256" key="5">
    <source>
        <dbReference type="RuleBase" id="RU361277"/>
    </source>
</evidence>
<dbReference type="Pfam" id="PF00107">
    <property type="entry name" value="ADH_zinc_N"/>
    <property type="match status" value="1"/>
</dbReference>
<keyword evidence="3 5" id="KW-0862">Zinc</keyword>
<comment type="cofactor">
    <cofactor evidence="1 5">
        <name>Zn(2+)</name>
        <dbReference type="ChEBI" id="CHEBI:29105"/>
    </cofactor>
</comment>
<dbReference type="GO" id="GO:0016616">
    <property type="term" value="F:oxidoreductase activity, acting on the CH-OH group of donors, NAD or NADP as acceptor"/>
    <property type="evidence" value="ECO:0007669"/>
    <property type="project" value="InterPro"/>
</dbReference>
<evidence type="ECO:0000313" key="8">
    <source>
        <dbReference type="EMBL" id="KAJ7347046.1"/>
    </source>
</evidence>